<dbReference type="VEuPathDB" id="VectorBase:ADAR2_008578"/>
<dbReference type="AlphaFoldDB" id="A0A2M4D9H4"/>
<dbReference type="EMBL" id="GGFL01010045">
    <property type="protein sequence ID" value="MBW74223.1"/>
    <property type="molecule type" value="Transcribed_RNA"/>
</dbReference>
<organism evidence="2">
    <name type="scientific">Anopheles darlingi</name>
    <name type="common">Mosquito</name>
    <dbReference type="NCBI Taxonomy" id="43151"/>
    <lineage>
        <taxon>Eukaryota</taxon>
        <taxon>Metazoa</taxon>
        <taxon>Ecdysozoa</taxon>
        <taxon>Arthropoda</taxon>
        <taxon>Hexapoda</taxon>
        <taxon>Insecta</taxon>
        <taxon>Pterygota</taxon>
        <taxon>Neoptera</taxon>
        <taxon>Endopterygota</taxon>
        <taxon>Diptera</taxon>
        <taxon>Nematocera</taxon>
        <taxon>Culicoidea</taxon>
        <taxon>Culicidae</taxon>
        <taxon>Anophelinae</taxon>
        <taxon>Anopheles</taxon>
    </lineage>
</organism>
<dbReference type="GO" id="GO:0015179">
    <property type="term" value="F:L-amino acid transmembrane transporter activity"/>
    <property type="evidence" value="ECO:0007669"/>
    <property type="project" value="TreeGrafter"/>
</dbReference>
<dbReference type="VEuPathDB" id="VectorBase:ADAC007272"/>
<sequence length="79" mass="8628">MLSFMAWTMPLFVACSTFGSLNGAIFASSRLFFVGARNGHLPAALSLININCLTPIPSLLFLVNMACNCLKQLLARNYE</sequence>
<reference evidence="2" key="1">
    <citation type="submission" date="2018-01" db="EMBL/GenBank/DDBJ databases">
        <title>An insight into the sialome of Amazonian anophelines.</title>
        <authorList>
            <person name="Ribeiro J.M."/>
            <person name="Scarpassa V."/>
            <person name="Calvo E."/>
        </authorList>
    </citation>
    <scope>NUCLEOTIDE SEQUENCE</scope>
</reference>
<dbReference type="InterPro" id="IPR050598">
    <property type="entry name" value="AminoAcid_Transporter"/>
</dbReference>
<feature type="transmembrane region" description="Helical" evidence="1">
    <location>
        <begin position="47"/>
        <end position="67"/>
    </location>
</feature>
<evidence type="ECO:0000256" key="1">
    <source>
        <dbReference type="SAM" id="Phobius"/>
    </source>
</evidence>
<keyword evidence="1" id="KW-0812">Transmembrane</keyword>
<protein>
    <submittedName>
        <fullName evidence="2">Putative amino acids transporter</fullName>
    </submittedName>
</protein>
<keyword evidence="1" id="KW-1133">Transmembrane helix</keyword>
<dbReference type="PANTHER" id="PTHR11785:SF240">
    <property type="entry name" value="LD25378P"/>
    <property type="match status" value="1"/>
</dbReference>
<dbReference type="Gene3D" id="1.20.1740.10">
    <property type="entry name" value="Amino acid/polyamine transporter I"/>
    <property type="match status" value="1"/>
</dbReference>
<accession>A0A2M4D9H4</accession>
<keyword evidence="1" id="KW-0472">Membrane</keyword>
<name>A0A2M4D9H4_ANODA</name>
<evidence type="ECO:0000313" key="2">
    <source>
        <dbReference type="EMBL" id="MBW74223.1"/>
    </source>
</evidence>
<proteinExistence type="predicted"/>
<dbReference type="PANTHER" id="PTHR11785">
    <property type="entry name" value="AMINO ACID TRANSPORTER"/>
    <property type="match status" value="1"/>
</dbReference>